<dbReference type="AlphaFoldDB" id="R0KT87"/>
<evidence type="ECO:0000259" key="1">
    <source>
        <dbReference type="PROSITE" id="PS50172"/>
    </source>
</evidence>
<accession>R0KT87</accession>
<dbReference type="EMBL" id="KB908950">
    <property type="protein sequence ID" value="EOB14016.1"/>
    <property type="molecule type" value="Genomic_DNA"/>
</dbReference>
<dbReference type="Pfam" id="PF16589">
    <property type="entry name" value="BRCT_2"/>
    <property type="match status" value="1"/>
</dbReference>
<gene>
    <name evidence="2" type="ORF">NBO_42g0006</name>
</gene>
<evidence type="ECO:0000313" key="2">
    <source>
        <dbReference type="EMBL" id="EOB14016.1"/>
    </source>
</evidence>
<proteinExistence type="predicted"/>
<dbReference type="OrthoDB" id="10533661at2759"/>
<dbReference type="Proteomes" id="UP000016927">
    <property type="component" value="Unassembled WGS sequence"/>
</dbReference>
<dbReference type="OMA" id="YIFECIY"/>
<dbReference type="InterPro" id="IPR001357">
    <property type="entry name" value="BRCT_dom"/>
</dbReference>
<dbReference type="VEuPathDB" id="MicrosporidiaDB:NBO_42g0006"/>
<dbReference type="SUPFAM" id="SSF52113">
    <property type="entry name" value="BRCT domain"/>
    <property type="match status" value="1"/>
</dbReference>
<dbReference type="HOGENOM" id="CLU_1696013_0_0_1"/>
<dbReference type="PROSITE" id="PS50172">
    <property type="entry name" value="BRCT"/>
    <property type="match status" value="1"/>
</dbReference>
<keyword evidence="3" id="KW-1185">Reference proteome</keyword>
<name>R0KT87_NOSB1</name>
<organism evidence="2 3">
    <name type="scientific">Nosema bombycis (strain CQ1 / CVCC 102059)</name>
    <name type="common">Microsporidian parasite</name>
    <name type="synonym">Pebrine of silkworm</name>
    <dbReference type="NCBI Taxonomy" id="578461"/>
    <lineage>
        <taxon>Eukaryota</taxon>
        <taxon>Fungi</taxon>
        <taxon>Fungi incertae sedis</taxon>
        <taxon>Microsporidia</taxon>
        <taxon>Nosematidae</taxon>
        <taxon>Nosema</taxon>
    </lineage>
</organism>
<feature type="domain" description="BRCT" evidence="1">
    <location>
        <begin position="48"/>
        <end position="129"/>
    </location>
</feature>
<sequence length="155" mass="18433">MTKKNKLENHHKLEQEDNDLNFLTNLLIDIHNKYYSENIKDVRDILEEKKNVFKGLKFYIKDNEIGSLIEMYGGKLVKNIKKCDFYLEKKYFNKDKEEGDGAYIPVIHIRFIYDSIYKLEMMPINKYVIGKIAIENEESEDSIESILNDIEEDLL</sequence>
<dbReference type="InterPro" id="IPR036420">
    <property type="entry name" value="BRCT_dom_sf"/>
</dbReference>
<protein>
    <submittedName>
        <fullName evidence="2">BRCT</fullName>
    </submittedName>
</protein>
<reference evidence="2 3" key="1">
    <citation type="journal article" date="2013" name="BMC Genomics">
        <title>Comparative genomics of parasitic silkworm microsporidia reveal an association between genome expansion and host adaptation.</title>
        <authorList>
            <person name="Pan G."/>
            <person name="Xu J."/>
            <person name="Li T."/>
            <person name="Xia Q."/>
            <person name="Liu S.L."/>
            <person name="Zhang G."/>
            <person name="Li S."/>
            <person name="Li C."/>
            <person name="Liu H."/>
            <person name="Yang L."/>
            <person name="Liu T."/>
            <person name="Zhang X."/>
            <person name="Wu Z."/>
            <person name="Fan W."/>
            <person name="Dang X."/>
            <person name="Xiang H."/>
            <person name="Tao M."/>
            <person name="Li Y."/>
            <person name="Hu J."/>
            <person name="Li Z."/>
            <person name="Lin L."/>
            <person name="Luo J."/>
            <person name="Geng L."/>
            <person name="Wang L."/>
            <person name="Long M."/>
            <person name="Wan Y."/>
            <person name="He N."/>
            <person name="Zhang Z."/>
            <person name="Lu C."/>
            <person name="Keeling P.J."/>
            <person name="Wang J."/>
            <person name="Xiang Z."/>
            <person name="Zhou Z."/>
        </authorList>
    </citation>
    <scope>NUCLEOTIDE SEQUENCE [LARGE SCALE GENOMIC DNA]</scope>
    <source>
        <strain evidence="3">CQ1 / CVCC 102059</strain>
    </source>
</reference>
<dbReference type="Gene3D" id="3.40.50.10190">
    <property type="entry name" value="BRCT domain"/>
    <property type="match status" value="1"/>
</dbReference>
<evidence type="ECO:0000313" key="3">
    <source>
        <dbReference type="Proteomes" id="UP000016927"/>
    </source>
</evidence>